<dbReference type="GO" id="GO:0031145">
    <property type="term" value="P:anaphase-promoting complex-dependent catabolic process"/>
    <property type="evidence" value="ECO:0007669"/>
    <property type="project" value="InterPro"/>
</dbReference>
<gene>
    <name evidence="7" type="primary">RvY_06566-1</name>
    <name evidence="7" type="synonym">RvY_06566.1</name>
    <name evidence="7" type="ORF">RvY_06566</name>
</gene>
<dbReference type="InterPro" id="IPR024789">
    <property type="entry name" value="APC4"/>
</dbReference>
<dbReference type="GO" id="GO:0051301">
    <property type="term" value="P:cell division"/>
    <property type="evidence" value="ECO:0007669"/>
    <property type="project" value="UniProtKB-KW"/>
</dbReference>
<dbReference type="GO" id="GO:0034399">
    <property type="term" value="C:nuclear periphery"/>
    <property type="evidence" value="ECO:0007669"/>
    <property type="project" value="TreeGrafter"/>
</dbReference>
<dbReference type="PANTHER" id="PTHR13260">
    <property type="entry name" value="ANAPHASE PROMOTING COMPLEX SUBUNIT 4 APC4"/>
    <property type="match status" value="1"/>
</dbReference>
<dbReference type="AlphaFoldDB" id="A0A1D1UZ17"/>
<keyword evidence="8" id="KW-1185">Reference proteome</keyword>
<evidence type="ECO:0000256" key="2">
    <source>
        <dbReference type="ARBA" id="ARBA00022618"/>
    </source>
</evidence>
<dbReference type="PANTHER" id="PTHR13260:SF0">
    <property type="entry name" value="ANAPHASE-PROMOTING COMPLEX SUBUNIT 4"/>
    <property type="match status" value="1"/>
</dbReference>
<proteinExistence type="predicted"/>
<dbReference type="Proteomes" id="UP000186922">
    <property type="component" value="Unassembled WGS sequence"/>
</dbReference>
<evidence type="ECO:0000256" key="3">
    <source>
        <dbReference type="ARBA" id="ARBA00022776"/>
    </source>
</evidence>
<protein>
    <recommendedName>
        <fullName evidence="1">Anaphase-promoting complex subunit 4</fullName>
    </recommendedName>
</protein>
<evidence type="ECO:0000256" key="5">
    <source>
        <dbReference type="ARBA" id="ARBA00023306"/>
    </source>
</evidence>
<dbReference type="GO" id="GO:0070979">
    <property type="term" value="P:protein K11-linked ubiquitination"/>
    <property type="evidence" value="ECO:0007669"/>
    <property type="project" value="TreeGrafter"/>
</dbReference>
<dbReference type="EMBL" id="BDGG01000003">
    <property type="protein sequence ID" value="GAU94859.1"/>
    <property type="molecule type" value="Genomic_DNA"/>
</dbReference>
<feature type="domain" description="Anaphase-promoting complex subunit 4 long" evidence="6">
    <location>
        <begin position="72"/>
        <end position="286"/>
    </location>
</feature>
<evidence type="ECO:0000256" key="4">
    <source>
        <dbReference type="ARBA" id="ARBA00022786"/>
    </source>
</evidence>
<accession>A0A1D1UZ17</accession>
<evidence type="ECO:0000313" key="8">
    <source>
        <dbReference type="Proteomes" id="UP000186922"/>
    </source>
</evidence>
<sequence>MQMKNQRTLSILSVVTESHSLHLYAFGFLPLAFIDLSEAVDFQIDRIQQFYLSRDFSSLLIILKDTTNSLHTLTYNTSIIQHHFEELEFLAKHYDLLWSYRKIIEVAFKRLSEKKDESRQEMESEIQKVLDLFLPDYNAAVAVRPELAKSEQPKHFLLAALTEQLFMGTLHPALEHFFDHAVSPQTLIKYQTGIEGMLKTFRRDTMLPFRQALESCMVSLVLLNRWVANEKNFKPIGAMREAFEKARQDCSSFFLKMFEVQYVAEKEAKRCLTTVSWLINQMETLNPPDQGATSRSFSERDLDSVISVFQDLFGRDDEEQSTEDGVSQWRMYGFGVDDYFLDQDLRYPLDPHQSDFQPYYDTLTNNIEQDEERGFIQGPFLGDLASIPFHPPRRALFAYHRTKTAKQELTAFNHSLELAFSNIATVISQDILLVRKTKLDRQDGSDWVSMQPCRAEPAGKRPEVENAVQICWSVGNPAKTLVVERLMMNERDGEGDLTVKIDVEKFTMKNTGLKSSEIVYFQQAGAVNVIFLRNSSTSQTQQGGENVTMAYWTADELFSGDEHAIGPTDEIELNEQLTGANLQPNILVTTHLGSMMALVTGESRLRLFRFAANTKHKSVLDDTDKIAEELRLDLNALPA</sequence>
<comment type="caution">
    <text evidence="7">The sequence shown here is derived from an EMBL/GenBank/DDBJ whole genome shotgun (WGS) entry which is preliminary data.</text>
</comment>
<keyword evidence="2" id="KW-0132">Cell division</keyword>
<evidence type="ECO:0000259" key="6">
    <source>
        <dbReference type="Pfam" id="PF12896"/>
    </source>
</evidence>
<keyword evidence="5" id="KW-0131">Cell cycle</keyword>
<evidence type="ECO:0000313" key="7">
    <source>
        <dbReference type="EMBL" id="GAU94859.1"/>
    </source>
</evidence>
<reference evidence="7 8" key="1">
    <citation type="journal article" date="2016" name="Nat. Commun.">
        <title>Extremotolerant tardigrade genome and improved radiotolerance of human cultured cells by tardigrade-unique protein.</title>
        <authorList>
            <person name="Hashimoto T."/>
            <person name="Horikawa D.D."/>
            <person name="Saito Y."/>
            <person name="Kuwahara H."/>
            <person name="Kozuka-Hata H."/>
            <person name="Shin-I T."/>
            <person name="Minakuchi Y."/>
            <person name="Ohishi K."/>
            <person name="Motoyama A."/>
            <person name="Aizu T."/>
            <person name="Enomoto A."/>
            <person name="Kondo K."/>
            <person name="Tanaka S."/>
            <person name="Hara Y."/>
            <person name="Koshikawa S."/>
            <person name="Sagara H."/>
            <person name="Miura T."/>
            <person name="Yokobori S."/>
            <person name="Miyagawa K."/>
            <person name="Suzuki Y."/>
            <person name="Kubo T."/>
            <person name="Oyama M."/>
            <person name="Kohara Y."/>
            <person name="Fujiyama A."/>
            <person name="Arakawa K."/>
            <person name="Katayama T."/>
            <person name="Toyoda A."/>
            <person name="Kunieda T."/>
        </authorList>
    </citation>
    <scope>NUCLEOTIDE SEQUENCE [LARGE SCALE GENOMIC DNA]</scope>
    <source>
        <strain evidence="7 8">YOKOZUNA-1</strain>
    </source>
</reference>
<evidence type="ECO:0000256" key="1">
    <source>
        <dbReference type="ARBA" id="ARBA00016067"/>
    </source>
</evidence>
<name>A0A1D1UZ17_RAMVA</name>
<dbReference type="GO" id="GO:0005680">
    <property type="term" value="C:anaphase-promoting complex"/>
    <property type="evidence" value="ECO:0007669"/>
    <property type="project" value="InterPro"/>
</dbReference>
<dbReference type="STRING" id="947166.A0A1D1UZ17"/>
<organism evidence="7 8">
    <name type="scientific">Ramazzottius varieornatus</name>
    <name type="common">Water bear</name>
    <name type="synonym">Tardigrade</name>
    <dbReference type="NCBI Taxonomy" id="947166"/>
    <lineage>
        <taxon>Eukaryota</taxon>
        <taxon>Metazoa</taxon>
        <taxon>Ecdysozoa</taxon>
        <taxon>Tardigrada</taxon>
        <taxon>Eutardigrada</taxon>
        <taxon>Parachela</taxon>
        <taxon>Hypsibioidea</taxon>
        <taxon>Ramazzottiidae</taxon>
        <taxon>Ramazzottius</taxon>
    </lineage>
</organism>
<dbReference type="Pfam" id="PF12896">
    <property type="entry name" value="ANAPC4"/>
    <property type="match status" value="1"/>
</dbReference>
<dbReference type="InterPro" id="IPR024790">
    <property type="entry name" value="APC4_long_dom"/>
</dbReference>
<keyword evidence="4" id="KW-0833">Ubl conjugation pathway</keyword>
<keyword evidence="3" id="KW-0498">Mitosis</keyword>
<dbReference type="OrthoDB" id="2110451at2759"/>